<comment type="caution">
    <text evidence="5">The sequence shown here is derived from an EMBL/GenBank/DDBJ whole genome shotgun (WGS) entry which is preliminary data.</text>
</comment>
<dbReference type="PANTHER" id="PTHR37419">
    <property type="entry name" value="SERINE/THREONINE-PROTEIN KINASE TOXIN HIPA"/>
    <property type="match status" value="1"/>
</dbReference>
<dbReference type="Gene3D" id="1.10.1070.20">
    <property type="match status" value="1"/>
</dbReference>
<gene>
    <name evidence="5" type="ORF">GJU39_05800</name>
</gene>
<proteinExistence type="inferred from homology"/>
<dbReference type="PANTHER" id="PTHR37419:SF8">
    <property type="entry name" value="TOXIN YJJJ"/>
    <property type="match status" value="1"/>
</dbReference>
<dbReference type="Pfam" id="PF07804">
    <property type="entry name" value="HipA_C"/>
    <property type="match status" value="1"/>
</dbReference>
<dbReference type="Proteomes" id="UP000487757">
    <property type="component" value="Unassembled WGS sequence"/>
</dbReference>
<dbReference type="InterPro" id="IPR052028">
    <property type="entry name" value="HipA_Ser/Thr_kinase"/>
</dbReference>
<name>A0A7K0FXA4_9SPHI</name>
<dbReference type="GO" id="GO:0005829">
    <property type="term" value="C:cytosol"/>
    <property type="evidence" value="ECO:0007669"/>
    <property type="project" value="TreeGrafter"/>
</dbReference>
<comment type="similarity">
    <text evidence="1">Belongs to the HipA Ser/Thr kinase family.</text>
</comment>
<dbReference type="GO" id="GO:0004674">
    <property type="term" value="F:protein serine/threonine kinase activity"/>
    <property type="evidence" value="ECO:0007669"/>
    <property type="project" value="TreeGrafter"/>
</dbReference>
<dbReference type="OrthoDB" id="9805913at2"/>
<evidence type="ECO:0000313" key="6">
    <source>
        <dbReference type="Proteomes" id="UP000487757"/>
    </source>
</evidence>
<evidence type="ECO:0000256" key="3">
    <source>
        <dbReference type="ARBA" id="ARBA00022777"/>
    </source>
</evidence>
<keyword evidence="2" id="KW-0808">Transferase</keyword>
<evidence type="ECO:0000256" key="1">
    <source>
        <dbReference type="ARBA" id="ARBA00010164"/>
    </source>
</evidence>
<evidence type="ECO:0000313" key="5">
    <source>
        <dbReference type="EMBL" id="MRX75599.1"/>
    </source>
</evidence>
<dbReference type="EMBL" id="WKKH01000006">
    <property type="protein sequence ID" value="MRX75599.1"/>
    <property type="molecule type" value="Genomic_DNA"/>
</dbReference>
<sequence length="415" mass="47350">MTGKTEIYIYADWKGIDGPIEIGILSASQGKGKKTFNFEYNKAWIKHPNFFLLDPDLERFSGPQYPRGKENFGIFMDSMPDTWGRTLLKRQATDHAKRQGTLVPTLYDIDFLLGVNDESRMGALRFKLDRNGPFLNNDQNHPTPPWAHLIDLQNSADKFEKNEDSNDIREDIKMLMAPGSSLGGARPKANIIDEKMQLWIAKFPSKNDTIDKAAWEYLAYKLALKAGVEMSDSILKHISGEYSTFLTKRFDRDKSHRIHFSSAMTMTGNVDGNVDEETGYLDIAEFIQSNGAFVDRDLHQLWRRIIFNIAISNTDDHLRNHGFLLTDKGWRLSPAYDLNPSIDKDALAITIDSNTGELNFEIAFSVGEYFRLNKKEMEEILSQVKDAVQSWRAIANSIKIKRSEIELMAKAFKFG</sequence>
<reference evidence="5 6" key="1">
    <citation type="submission" date="2019-11" db="EMBL/GenBank/DDBJ databases">
        <title>Pedobacter petrophilus genome.</title>
        <authorList>
            <person name="Feldbauer M.J."/>
            <person name="Newman J.D."/>
        </authorList>
    </citation>
    <scope>NUCLEOTIDE SEQUENCE [LARGE SCALE GENOMIC DNA]</scope>
    <source>
        <strain evidence="5 6">LMG 29686</strain>
    </source>
</reference>
<evidence type="ECO:0000259" key="4">
    <source>
        <dbReference type="Pfam" id="PF07804"/>
    </source>
</evidence>
<protein>
    <submittedName>
        <fullName evidence="5">Type II toxin-antitoxin system HipA family toxin</fullName>
    </submittedName>
</protein>
<dbReference type="RefSeq" id="WP_154279757.1">
    <property type="nucleotide sequence ID" value="NZ_JBHUJQ010000001.1"/>
</dbReference>
<dbReference type="AlphaFoldDB" id="A0A7K0FXA4"/>
<dbReference type="InterPro" id="IPR012893">
    <property type="entry name" value="HipA-like_C"/>
</dbReference>
<accession>A0A7K0FXA4</accession>
<organism evidence="5 6">
    <name type="scientific">Pedobacter petrophilus</name>
    <dbReference type="NCBI Taxonomy" id="1908241"/>
    <lineage>
        <taxon>Bacteria</taxon>
        <taxon>Pseudomonadati</taxon>
        <taxon>Bacteroidota</taxon>
        <taxon>Sphingobacteriia</taxon>
        <taxon>Sphingobacteriales</taxon>
        <taxon>Sphingobacteriaceae</taxon>
        <taxon>Pedobacter</taxon>
    </lineage>
</organism>
<keyword evidence="3" id="KW-0418">Kinase</keyword>
<feature type="domain" description="HipA-like C-terminal" evidence="4">
    <location>
        <begin position="180"/>
        <end position="391"/>
    </location>
</feature>
<evidence type="ECO:0000256" key="2">
    <source>
        <dbReference type="ARBA" id="ARBA00022679"/>
    </source>
</evidence>
<keyword evidence="6" id="KW-1185">Reference proteome</keyword>